<dbReference type="EMBL" id="CP090165">
    <property type="protein sequence ID" value="UJO14702.1"/>
    <property type="molecule type" value="Genomic_DNA"/>
</dbReference>
<dbReference type="GeneID" id="71988332"/>
<dbReference type="RefSeq" id="XP_047759068.1">
    <property type="nucleotide sequence ID" value="XM_047907602.1"/>
</dbReference>
<gene>
    <name evidence="2" type="ORF">CLAFUR5_08454</name>
</gene>
<accession>A0A9Q8P6D0</accession>
<dbReference type="Proteomes" id="UP000756132">
    <property type="component" value="Chromosome 3"/>
</dbReference>
<feature type="region of interest" description="Disordered" evidence="1">
    <location>
        <begin position="70"/>
        <end position="92"/>
    </location>
</feature>
<evidence type="ECO:0000256" key="1">
    <source>
        <dbReference type="SAM" id="MobiDB-lite"/>
    </source>
</evidence>
<evidence type="ECO:0000313" key="2">
    <source>
        <dbReference type="EMBL" id="UJO14702.1"/>
    </source>
</evidence>
<feature type="region of interest" description="Disordered" evidence="1">
    <location>
        <begin position="1"/>
        <end position="48"/>
    </location>
</feature>
<reference evidence="2" key="2">
    <citation type="journal article" date="2022" name="Microb. Genom.">
        <title>A chromosome-scale genome assembly of the tomato pathogen Cladosporium fulvum reveals a compartmentalized genome architecture and the presence of a dispensable chromosome.</title>
        <authorList>
            <person name="Zaccaron A.Z."/>
            <person name="Chen L.H."/>
            <person name="Samaras A."/>
            <person name="Stergiopoulos I."/>
        </authorList>
    </citation>
    <scope>NUCLEOTIDE SEQUENCE</scope>
    <source>
        <strain evidence="2">Race5_Kim</strain>
    </source>
</reference>
<reference evidence="2" key="1">
    <citation type="submission" date="2021-12" db="EMBL/GenBank/DDBJ databases">
        <authorList>
            <person name="Zaccaron A."/>
            <person name="Stergiopoulos I."/>
        </authorList>
    </citation>
    <scope>NUCLEOTIDE SEQUENCE</scope>
    <source>
        <strain evidence="2">Race5_Kim</strain>
    </source>
</reference>
<name>A0A9Q8P6D0_PASFU</name>
<evidence type="ECO:0000313" key="3">
    <source>
        <dbReference type="Proteomes" id="UP000756132"/>
    </source>
</evidence>
<proteinExistence type="predicted"/>
<keyword evidence="3" id="KW-1185">Reference proteome</keyword>
<dbReference type="AlphaFoldDB" id="A0A9Q8P6D0"/>
<protein>
    <submittedName>
        <fullName evidence="2">Uncharacterized protein</fullName>
    </submittedName>
</protein>
<dbReference type="KEGG" id="ffu:CLAFUR5_08454"/>
<feature type="compositionally biased region" description="Polar residues" evidence="1">
    <location>
        <begin position="35"/>
        <end position="46"/>
    </location>
</feature>
<organism evidence="2 3">
    <name type="scientific">Passalora fulva</name>
    <name type="common">Tomato leaf mold</name>
    <name type="synonym">Cladosporium fulvum</name>
    <dbReference type="NCBI Taxonomy" id="5499"/>
    <lineage>
        <taxon>Eukaryota</taxon>
        <taxon>Fungi</taxon>
        <taxon>Dikarya</taxon>
        <taxon>Ascomycota</taxon>
        <taxon>Pezizomycotina</taxon>
        <taxon>Dothideomycetes</taxon>
        <taxon>Dothideomycetidae</taxon>
        <taxon>Mycosphaerellales</taxon>
        <taxon>Mycosphaerellaceae</taxon>
        <taxon>Fulvia</taxon>
    </lineage>
</organism>
<sequence>MADVMSAPGGMDPPPPPILPGKQLPASRALDPEEGTSSDSEASQNADSDKYYCGKCKRCKKKSKFTLIRKTKKTQNRTANCKKCRGQSNKVK</sequence>